<accession>G2G606</accession>
<protein>
    <submittedName>
        <fullName evidence="2">Uncharacterized protein</fullName>
    </submittedName>
</protein>
<reference evidence="2 3" key="1">
    <citation type="submission" date="2011-08" db="EMBL/GenBank/DDBJ databases">
        <authorList>
            <person name="Lin Y."/>
            <person name="Hao X."/>
            <person name="Johnstone L."/>
            <person name="Miller S.J."/>
            <person name="Wei G."/>
            <person name="Rensing C."/>
        </authorList>
    </citation>
    <scope>NUCLEOTIDE SEQUENCE [LARGE SCALE GENOMIC DNA]</scope>
    <source>
        <strain evidence="2 3">K42</strain>
    </source>
</reference>
<evidence type="ECO:0000256" key="1">
    <source>
        <dbReference type="SAM" id="MobiDB-lite"/>
    </source>
</evidence>
<sequence>MDVMNDDNECAGHLSKQSRLTRVRQSARRWQTGQLVRRWGRRLSSGHSVAHQ</sequence>
<gene>
    <name evidence="2" type="ORF">SZN_04561</name>
</gene>
<evidence type="ECO:0000313" key="3">
    <source>
        <dbReference type="Proteomes" id="UP000004217"/>
    </source>
</evidence>
<dbReference type="Proteomes" id="UP000004217">
    <property type="component" value="Unassembled WGS sequence"/>
</dbReference>
<evidence type="ECO:0000313" key="2">
    <source>
        <dbReference type="EMBL" id="EGX61095.1"/>
    </source>
</evidence>
<dbReference type="AlphaFoldDB" id="G2G606"/>
<name>G2G606_9ACTN</name>
<comment type="caution">
    <text evidence="2">The sequence shown here is derived from an EMBL/GenBank/DDBJ whole genome shotgun (WGS) entry which is preliminary data.</text>
</comment>
<dbReference type="EMBL" id="AGBF01000007">
    <property type="protein sequence ID" value="EGX61095.1"/>
    <property type="molecule type" value="Genomic_DNA"/>
</dbReference>
<proteinExistence type="predicted"/>
<feature type="region of interest" description="Disordered" evidence="1">
    <location>
        <begin position="1"/>
        <end position="27"/>
    </location>
</feature>
<organism evidence="2 3">
    <name type="scientific">Streptomyces zinciresistens K42</name>
    <dbReference type="NCBI Taxonomy" id="700597"/>
    <lineage>
        <taxon>Bacteria</taxon>
        <taxon>Bacillati</taxon>
        <taxon>Actinomycetota</taxon>
        <taxon>Actinomycetes</taxon>
        <taxon>Kitasatosporales</taxon>
        <taxon>Streptomycetaceae</taxon>
        <taxon>Streptomyces</taxon>
    </lineage>
</organism>
<keyword evidence="3" id="KW-1185">Reference proteome</keyword>